<keyword evidence="2" id="KW-0238">DNA-binding</keyword>
<dbReference type="SUPFAM" id="SSF53822">
    <property type="entry name" value="Periplasmic binding protein-like I"/>
    <property type="match status" value="1"/>
</dbReference>
<comment type="caution">
    <text evidence="5">The sequence shown here is derived from an EMBL/GenBank/DDBJ whole genome shotgun (WGS) entry which is preliminary data.</text>
</comment>
<dbReference type="InterPro" id="IPR028082">
    <property type="entry name" value="Peripla_BP_I"/>
</dbReference>
<dbReference type="InterPro" id="IPR010982">
    <property type="entry name" value="Lambda_DNA-bd_dom_sf"/>
</dbReference>
<feature type="domain" description="HTH lacI-type" evidence="4">
    <location>
        <begin position="11"/>
        <end position="65"/>
    </location>
</feature>
<dbReference type="InterPro" id="IPR000843">
    <property type="entry name" value="HTH_LacI"/>
</dbReference>
<dbReference type="Pfam" id="PF00356">
    <property type="entry name" value="LacI"/>
    <property type="match status" value="1"/>
</dbReference>
<evidence type="ECO:0000259" key="4">
    <source>
        <dbReference type="PROSITE" id="PS50932"/>
    </source>
</evidence>
<dbReference type="Pfam" id="PF00532">
    <property type="entry name" value="Peripla_BP_1"/>
    <property type="match status" value="1"/>
</dbReference>
<accession>A0ABY2BLL7</accession>
<dbReference type="PROSITE" id="PS50932">
    <property type="entry name" value="HTH_LACI_2"/>
    <property type="match status" value="1"/>
</dbReference>
<dbReference type="CDD" id="cd01392">
    <property type="entry name" value="HTH_LacI"/>
    <property type="match status" value="1"/>
</dbReference>
<dbReference type="SMART" id="SM00354">
    <property type="entry name" value="HTH_LACI"/>
    <property type="match status" value="1"/>
</dbReference>
<dbReference type="EMBL" id="SLWM01000005">
    <property type="protein sequence ID" value="TCO24230.1"/>
    <property type="molecule type" value="Genomic_DNA"/>
</dbReference>
<evidence type="ECO:0000256" key="1">
    <source>
        <dbReference type="ARBA" id="ARBA00023015"/>
    </source>
</evidence>
<dbReference type="PRINTS" id="PR00036">
    <property type="entry name" value="HTHLACI"/>
</dbReference>
<dbReference type="CDD" id="cd06267">
    <property type="entry name" value="PBP1_LacI_sugar_binding-like"/>
    <property type="match status" value="1"/>
</dbReference>
<dbReference type="SUPFAM" id="SSF47413">
    <property type="entry name" value="lambda repressor-like DNA-binding domains"/>
    <property type="match status" value="1"/>
</dbReference>
<keyword evidence="3" id="KW-0804">Transcription</keyword>
<dbReference type="InterPro" id="IPR001761">
    <property type="entry name" value="Peripla_BP/Lac1_sug-bd_dom"/>
</dbReference>
<reference evidence="5 6" key="1">
    <citation type="journal article" date="2015" name="Stand. Genomic Sci.">
        <title>Genomic Encyclopedia of Bacterial and Archaeal Type Strains, Phase III: the genomes of soil and plant-associated and newly described type strains.</title>
        <authorList>
            <person name="Whitman W.B."/>
            <person name="Woyke T."/>
            <person name="Klenk H.P."/>
            <person name="Zhou Y."/>
            <person name="Lilburn T.G."/>
            <person name="Beck B.J."/>
            <person name="De Vos P."/>
            <person name="Vandamme P."/>
            <person name="Eisen J.A."/>
            <person name="Garrity G."/>
            <person name="Hugenholtz P."/>
            <person name="Kyrpides N.C."/>
        </authorList>
    </citation>
    <scope>NUCLEOTIDE SEQUENCE [LARGE SCALE GENOMIC DNA]</scope>
    <source>
        <strain evidence="5 6">VKM Ac-2538</strain>
    </source>
</reference>
<dbReference type="RefSeq" id="WP_132189175.1">
    <property type="nucleotide sequence ID" value="NZ_SLWM01000005.1"/>
</dbReference>
<name>A0ABY2BLL7_9ACTN</name>
<evidence type="ECO:0000313" key="6">
    <source>
        <dbReference type="Proteomes" id="UP000295818"/>
    </source>
</evidence>
<protein>
    <submittedName>
        <fullName evidence="5">LacI family transcriptional regulator</fullName>
    </submittedName>
</protein>
<evidence type="ECO:0000313" key="5">
    <source>
        <dbReference type="EMBL" id="TCO24230.1"/>
    </source>
</evidence>
<evidence type="ECO:0000256" key="2">
    <source>
        <dbReference type="ARBA" id="ARBA00023125"/>
    </source>
</evidence>
<dbReference type="Gene3D" id="1.10.260.40">
    <property type="entry name" value="lambda repressor-like DNA-binding domains"/>
    <property type="match status" value="1"/>
</dbReference>
<keyword evidence="1" id="KW-0805">Transcription regulation</keyword>
<keyword evidence="6" id="KW-1185">Reference proteome</keyword>
<dbReference type="PANTHER" id="PTHR30146">
    <property type="entry name" value="LACI-RELATED TRANSCRIPTIONAL REPRESSOR"/>
    <property type="match status" value="1"/>
</dbReference>
<proteinExistence type="predicted"/>
<dbReference type="Proteomes" id="UP000295818">
    <property type="component" value="Unassembled WGS sequence"/>
</dbReference>
<organism evidence="5 6">
    <name type="scientific">Kribbella orskensis</name>
    <dbReference type="NCBI Taxonomy" id="2512216"/>
    <lineage>
        <taxon>Bacteria</taxon>
        <taxon>Bacillati</taxon>
        <taxon>Actinomycetota</taxon>
        <taxon>Actinomycetes</taxon>
        <taxon>Propionibacteriales</taxon>
        <taxon>Kribbellaceae</taxon>
        <taxon>Kribbella</taxon>
    </lineage>
</organism>
<sequence>MQNRPGRSLRVTINDVSTAAGVSAATVSRVLNGTAKVDSSLVDRVHDAVRDLGYRPNAAAQGLARGEWGTIGVLVPDLANPYFPEVLKAVSAVTRAHGRRMMVMESDEDPAVEHDLVEDLMRCCDGVLLCSPRMPRAELAELVSRKHPMVLFNRVVPGFAVPSISVDFHSGMTQVCGHLAQLGHRRAAYLSGPSASWANAERIRAFEAARAFGLEVTVVDCGATSRAGYDVVAGVLESGVTAILTYNDLVAFGALSKLREQGVEVPKEVSVIGFDDISLDRVAHSNLTTVSVPRDELGRRAGEILERLLVNGYDEDPLYLPMTLHVRDTSGPPRS</sequence>
<gene>
    <name evidence="5" type="ORF">EV644_105263</name>
</gene>
<dbReference type="PANTHER" id="PTHR30146:SF138">
    <property type="entry name" value="TRANSCRIPTIONAL REGULATORY PROTEIN"/>
    <property type="match status" value="1"/>
</dbReference>
<dbReference type="Gene3D" id="3.40.50.2300">
    <property type="match status" value="2"/>
</dbReference>
<evidence type="ECO:0000256" key="3">
    <source>
        <dbReference type="ARBA" id="ARBA00023163"/>
    </source>
</evidence>